<dbReference type="EMBL" id="CAKMMW010000001">
    <property type="protein sequence ID" value="CAH1193201.1"/>
    <property type="molecule type" value="Genomic_DNA"/>
</dbReference>
<evidence type="ECO:0000256" key="2">
    <source>
        <dbReference type="ARBA" id="ARBA00012438"/>
    </source>
</evidence>
<dbReference type="PROSITE" id="PS50109">
    <property type="entry name" value="HIS_KIN"/>
    <property type="match status" value="1"/>
</dbReference>
<keyword evidence="12" id="KW-1185">Reference proteome</keyword>
<feature type="domain" description="Histidine kinase" evidence="10">
    <location>
        <begin position="282"/>
        <end position="493"/>
    </location>
</feature>
<accession>A0ABN8FZT6</accession>
<proteinExistence type="predicted"/>
<dbReference type="Gene3D" id="3.30.565.10">
    <property type="entry name" value="Histidine kinase-like ATPase, C-terminal domain"/>
    <property type="match status" value="1"/>
</dbReference>
<feature type="transmembrane region" description="Helical" evidence="9">
    <location>
        <begin position="234"/>
        <end position="255"/>
    </location>
</feature>
<comment type="catalytic activity">
    <reaction evidence="1">
        <text>ATP + protein L-histidine = ADP + protein N-phospho-L-histidine.</text>
        <dbReference type="EC" id="2.7.13.3"/>
    </reaction>
</comment>
<dbReference type="InterPro" id="IPR003594">
    <property type="entry name" value="HATPase_dom"/>
</dbReference>
<keyword evidence="9" id="KW-0812">Transmembrane</keyword>
<evidence type="ECO:0000256" key="7">
    <source>
        <dbReference type="ARBA" id="ARBA00022840"/>
    </source>
</evidence>
<dbReference type="GO" id="GO:0016740">
    <property type="term" value="F:transferase activity"/>
    <property type="evidence" value="ECO:0007669"/>
    <property type="project" value="UniProtKB-KW"/>
</dbReference>
<gene>
    <name evidence="11" type="primary">sasA_3</name>
    <name evidence="11" type="ORF">PAECIP111891_00507</name>
</gene>
<evidence type="ECO:0000259" key="10">
    <source>
        <dbReference type="PROSITE" id="PS50109"/>
    </source>
</evidence>
<keyword evidence="4 11" id="KW-0808">Transferase</keyword>
<feature type="transmembrane region" description="Helical" evidence="9">
    <location>
        <begin position="26"/>
        <end position="45"/>
    </location>
</feature>
<protein>
    <recommendedName>
        <fullName evidence="2">histidine kinase</fullName>
        <ecNumber evidence="2">2.7.13.3</ecNumber>
    </recommendedName>
</protein>
<evidence type="ECO:0000256" key="6">
    <source>
        <dbReference type="ARBA" id="ARBA00022777"/>
    </source>
</evidence>
<dbReference type="RefSeq" id="WP_236284341.1">
    <property type="nucleotide sequence ID" value="NZ_CAKMMW010000001.1"/>
</dbReference>
<comment type="caution">
    <text evidence="11">The sequence shown here is derived from an EMBL/GenBank/DDBJ whole genome shotgun (WGS) entry which is preliminary data.</text>
</comment>
<keyword evidence="6" id="KW-0418">Kinase</keyword>
<dbReference type="SUPFAM" id="SSF55874">
    <property type="entry name" value="ATPase domain of HSP90 chaperone/DNA topoisomerase II/histidine kinase"/>
    <property type="match status" value="1"/>
</dbReference>
<dbReference type="InterPro" id="IPR036890">
    <property type="entry name" value="HATPase_C_sf"/>
</dbReference>
<sequence>MTILLFLVMAAAISLFIVKANKPSAYWMALVLLGWFLSMSGLILFIAKYGGFYYRVNIVLFFNDYIRNLLLHSPFSLETISRMITVGRSLFIYSLLGLSVSLFYYRPFRQTLKLHALNAILPLCNILFYDPHLYKQALGILSRESTYVIGWLTRGWLIGSALVAITLVILRYKRSTVPWSKKQIQHILYGVFALMLFYFYLGFMGPLQVTDVRTYYVLYSDFSNFNPPLTLFEWYLSIIVTGIFSAISIISIWRYTEIEKQLGRTDLQLERKLKTANMGARVFTHGIKNQLLMVQLLINQSIKANAPVNPEAANQKLHKASEIVSHTMKRLDQLYNTFKTTHLQLKPISARELLLKLQERIQAVPEHVRLKIEPPELPILILMDEAHLIEALYNIINNAIEAIPEEKNGRVNVSTYVEEEWVIITITDNGVGIAKDQLETIFDPFYTSKNTTRNWGVGLSYANYIISGHYGRIHVESLSGEGSMFQVIVPVYFIQLPEAEKEGKR</sequence>
<evidence type="ECO:0000256" key="1">
    <source>
        <dbReference type="ARBA" id="ARBA00000085"/>
    </source>
</evidence>
<organism evidence="11 12">
    <name type="scientific">Paenibacillus allorhizoplanae</name>
    <dbReference type="NCBI Taxonomy" id="2905648"/>
    <lineage>
        <taxon>Bacteria</taxon>
        <taxon>Bacillati</taxon>
        <taxon>Bacillota</taxon>
        <taxon>Bacilli</taxon>
        <taxon>Bacillales</taxon>
        <taxon>Paenibacillaceae</taxon>
        <taxon>Paenibacillus</taxon>
    </lineage>
</organism>
<dbReference type="InterPro" id="IPR005467">
    <property type="entry name" value="His_kinase_dom"/>
</dbReference>
<keyword evidence="3" id="KW-0597">Phosphoprotein</keyword>
<evidence type="ECO:0000313" key="11">
    <source>
        <dbReference type="EMBL" id="CAH1193201.1"/>
    </source>
</evidence>
<feature type="transmembrane region" description="Helical" evidence="9">
    <location>
        <begin position="149"/>
        <end position="172"/>
    </location>
</feature>
<dbReference type="EC" id="2.7.13.3" evidence="2"/>
<feature type="transmembrane region" description="Helical" evidence="9">
    <location>
        <begin position="184"/>
        <end position="203"/>
    </location>
</feature>
<keyword evidence="5" id="KW-0547">Nucleotide-binding</keyword>
<feature type="transmembrane region" description="Helical" evidence="9">
    <location>
        <begin position="112"/>
        <end position="129"/>
    </location>
</feature>
<dbReference type="Proteomes" id="UP000838821">
    <property type="component" value="Unassembled WGS sequence"/>
</dbReference>
<evidence type="ECO:0000313" key="12">
    <source>
        <dbReference type="Proteomes" id="UP000838821"/>
    </source>
</evidence>
<reference evidence="11" key="1">
    <citation type="submission" date="2022-01" db="EMBL/GenBank/DDBJ databases">
        <authorList>
            <person name="Criscuolo A."/>
        </authorList>
    </citation>
    <scope>NUCLEOTIDE SEQUENCE</scope>
    <source>
        <strain evidence="11">CIP111891</strain>
    </source>
</reference>
<keyword evidence="8" id="KW-0902">Two-component regulatory system</keyword>
<name>A0ABN8FZT6_9BACL</name>
<keyword evidence="7" id="KW-0067">ATP-binding</keyword>
<evidence type="ECO:0000256" key="4">
    <source>
        <dbReference type="ARBA" id="ARBA00022679"/>
    </source>
</evidence>
<feature type="transmembrane region" description="Helical" evidence="9">
    <location>
        <begin position="83"/>
        <end position="105"/>
    </location>
</feature>
<dbReference type="InterPro" id="IPR004358">
    <property type="entry name" value="Sig_transdc_His_kin-like_C"/>
</dbReference>
<dbReference type="PANTHER" id="PTHR43547">
    <property type="entry name" value="TWO-COMPONENT HISTIDINE KINASE"/>
    <property type="match status" value="1"/>
</dbReference>
<dbReference type="PRINTS" id="PR00344">
    <property type="entry name" value="BCTRLSENSOR"/>
</dbReference>
<keyword evidence="9" id="KW-0472">Membrane</keyword>
<evidence type="ECO:0000256" key="9">
    <source>
        <dbReference type="SAM" id="Phobius"/>
    </source>
</evidence>
<evidence type="ECO:0000256" key="8">
    <source>
        <dbReference type="ARBA" id="ARBA00023012"/>
    </source>
</evidence>
<evidence type="ECO:0000256" key="3">
    <source>
        <dbReference type="ARBA" id="ARBA00022553"/>
    </source>
</evidence>
<dbReference type="Pfam" id="PF02518">
    <property type="entry name" value="HATPase_c"/>
    <property type="match status" value="1"/>
</dbReference>
<dbReference type="PANTHER" id="PTHR43547:SF2">
    <property type="entry name" value="HYBRID SIGNAL TRANSDUCTION HISTIDINE KINASE C"/>
    <property type="match status" value="1"/>
</dbReference>
<evidence type="ECO:0000256" key="5">
    <source>
        <dbReference type="ARBA" id="ARBA00022741"/>
    </source>
</evidence>
<keyword evidence="9" id="KW-1133">Transmembrane helix</keyword>
<dbReference type="SMART" id="SM00387">
    <property type="entry name" value="HATPase_c"/>
    <property type="match status" value="1"/>
</dbReference>